<evidence type="ECO:0000256" key="1">
    <source>
        <dbReference type="SAM" id="MobiDB-lite"/>
    </source>
</evidence>
<comment type="caution">
    <text evidence="2">The sequence shown here is derived from an EMBL/GenBank/DDBJ whole genome shotgun (WGS) entry which is preliminary data.</text>
</comment>
<evidence type="ECO:0008006" key="4">
    <source>
        <dbReference type="Google" id="ProtNLM"/>
    </source>
</evidence>
<feature type="compositionally biased region" description="Low complexity" evidence="1">
    <location>
        <begin position="94"/>
        <end position="105"/>
    </location>
</feature>
<evidence type="ECO:0000313" key="3">
    <source>
        <dbReference type="Proteomes" id="UP001159363"/>
    </source>
</evidence>
<gene>
    <name evidence="2" type="ORF">PR048_007123</name>
</gene>
<reference evidence="2 3" key="1">
    <citation type="submission" date="2023-02" db="EMBL/GenBank/DDBJ databases">
        <title>LHISI_Scaffold_Assembly.</title>
        <authorList>
            <person name="Stuart O.P."/>
            <person name="Cleave R."/>
            <person name="Magrath M.J.L."/>
            <person name="Mikheyev A.S."/>
        </authorList>
    </citation>
    <scope>NUCLEOTIDE SEQUENCE [LARGE SCALE GENOMIC DNA]</scope>
    <source>
        <strain evidence="2">Daus_M_001</strain>
        <tissue evidence="2">Leg muscle</tissue>
    </source>
</reference>
<organism evidence="2 3">
    <name type="scientific">Dryococelus australis</name>
    <dbReference type="NCBI Taxonomy" id="614101"/>
    <lineage>
        <taxon>Eukaryota</taxon>
        <taxon>Metazoa</taxon>
        <taxon>Ecdysozoa</taxon>
        <taxon>Arthropoda</taxon>
        <taxon>Hexapoda</taxon>
        <taxon>Insecta</taxon>
        <taxon>Pterygota</taxon>
        <taxon>Neoptera</taxon>
        <taxon>Polyneoptera</taxon>
        <taxon>Phasmatodea</taxon>
        <taxon>Verophasmatodea</taxon>
        <taxon>Anareolatae</taxon>
        <taxon>Phasmatidae</taxon>
        <taxon>Eurycanthinae</taxon>
        <taxon>Dryococelus</taxon>
    </lineage>
</organism>
<dbReference type="EMBL" id="JARBHB010000002">
    <property type="protein sequence ID" value="KAJ8894469.1"/>
    <property type="molecule type" value="Genomic_DNA"/>
</dbReference>
<proteinExistence type="predicted"/>
<accession>A0ABQ9ICR3</accession>
<protein>
    <recommendedName>
        <fullName evidence="4">HTH CENPB-type domain-containing protein</fullName>
    </recommendedName>
</protein>
<feature type="region of interest" description="Disordered" evidence="1">
    <location>
        <begin position="88"/>
        <end position="146"/>
    </location>
</feature>
<name>A0ABQ9ICR3_9NEOP</name>
<evidence type="ECO:0000313" key="2">
    <source>
        <dbReference type="EMBL" id="KAJ8894469.1"/>
    </source>
</evidence>
<dbReference type="Proteomes" id="UP001159363">
    <property type="component" value="Chromosome 2"/>
</dbReference>
<keyword evidence="3" id="KW-1185">Reference proteome</keyword>
<feature type="compositionally biased region" description="Basic and acidic residues" evidence="1">
    <location>
        <begin position="136"/>
        <end position="146"/>
    </location>
</feature>
<sequence>MAIAVKAFKDNKEEIRTLVYRFPLANGLKHPFNNEAEMTGKEWVRSFLSRHRALSVRVSEGLSGIGNAGLPHSKEVVVEAQDEAEVVSPNQEQACASPASSTSTAGRMVASTSNSRRNSFEELSPIPIRATCNAQTRKEKLANPEY</sequence>